<dbReference type="InterPro" id="IPR046373">
    <property type="entry name" value="Acyl-CoA_Oxase/DH_mid-dom_sf"/>
</dbReference>
<comment type="cofactor">
    <cofactor evidence="1 5">
        <name>FAD</name>
        <dbReference type="ChEBI" id="CHEBI:57692"/>
    </cofactor>
</comment>
<feature type="domain" description="Acyl-CoA dehydrogenase/oxidase C-terminal" evidence="6">
    <location>
        <begin position="269"/>
        <end position="428"/>
    </location>
</feature>
<dbReference type="Proteomes" id="UP000221168">
    <property type="component" value="Unassembled WGS sequence"/>
</dbReference>
<dbReference type="Pfam" id="PF02771">
    <property type="entry name" value="Acyl-CoA_dh_N"/>
    <property type="match status" value="1"/>
</dbReference>
<evidence type="ECO:0000313" key="9">
    <source>
        <dbReference type="EMBL" id="PHP67896.1"/>
    </source>
</evidence>
<evidence type="ECO:0000256" key="5">
    <source>
        <dbReference type="RuleBase" id="RU362125"/>
    </source>
</evidence>
<dbReference type="OrthoDB" id="9807883at2"/>
<dbReference type="Pfam" id="PF00441">
    <property type="entry name" value="Acyl-CoA_dh_1"/>
    <property type="match status" value="1"/>
</dbReference>
<dbReference type="InterPro" id="IPR052166">
    <property type="entry name" value="Diverse_Acyl-CoA_DH"/>
</dbReference>
<dbReference type="InterPro" id="IPR009100">
    <property type="entry name" value="AcylCoA_DH/oxidase_NM_dom_sf"/>
</dbReference>
<reference evidence="9 10" key="1">
    <citation type="submission" date="2017-10" db="EMBL/GenBank/DDBJ databases">
        <title>Sedimentibacterium mangrovi gen. nov., sp. nov., a novel member of family Phyllobacteriacea isolated from mangrove sediment.</title>
        <authorList>
            <person name="Liao H."/>
            <person name="Tian Y."/>
        </authorList>
    </citation>
    <scope>NUCLEOTIDE SEQUENCE [LARGE SCALE GENOMIC DNA]</scope>
    <source>
        <strain evidence="9 10">X9-2-2</strain>
    </source>
</reference>
<organism evidence="9 10">
    <name type="scientific">Zhengella mangrovi</name>
    <dbReference type="NCBI Taxonomy" id="1982044"/>
    <lineage>
        <taxon>Bacteria</taxon>
        <taxon>Pseudomonadati</taxon>
        <taxon>Pseudomonadota</taxon>
        <taxon>Alphaproteobacteria</taxon>
        <taxon>Hyphomicrobiales</taxon>
        <taxon>Notoacmeibacteraceae</taxon>
        <taxon>Zhengella</taxon>
    </lineage>
</organism>
<evidence type="ECO:0000256" key="3">
    <source>
        <dbReference type="ARBA" id="ARBA00022630"/>
    </source>
</evidence>
<dbReference type="PANTHER" id="PTHR42803:SF1">
    <property type="entry name" value="BROAD-SPECIFICITY LINEAR ACYL-COA DEHYDROGENASE FADE5"/>
    <property type="match status" value="1"/>
</dbReference>
<dbReference type="AlphaFoldDB" id="A0A2G1QQU2"/>
<comment type="similarity">
    <text evidence="2 5">Belongs to the acyl-CoA dehydrogenase family.</text>
</comment>
<dbReference type="SUPFAM" id="SSF56645">
    <property type="entry name" value="Acyl-CoA dehydrogenase NM domain-like"/>
    <property type="match status" value="1"/>
</dbReference>
<dbReference type="Gene3D" id="1.10.540.10">
    <property type="entry name" value="Acyl-CoA dehydrogenase/oxidase, N-terminal domain"/>
    <property type="match status" value="1"/>
</dbReference>
<protein>
    <submittedName>
        <fullName evidence="9">Acyl-CoA dehydrogenase</fullName>
    </submittedName>
</protein>
<evidence type="ECO:0000256" key="1">
    <source>
        <dbReference type="ARBA" id="ARBA00001974"/>
    </source>
</evidence>
<gene>
    <name evidence="9" type="ORF">CSC94_04235</name>
</gene>
<evidence type="ECO:0000313" key="10">
    <source>
        <dbReference type="Proteomes" id="UP000221168"/>
    </source>
</evidence>
<feature type="domain" description="Acyl-CoA dehydrogenase/oxidase N-terminal" evidence="8">
    <location>
        <begin position="37"/>
        <end position="151"/>
    </location>
</feature>
<dbReference type="Gene3D" id="2.40.110.10">
    <property type="entry name" value="Butyryl-CoA Dehydrogenase, subunit A, domain 2"/>
    <property type="match status" value="1"/>
</dbReference>
<accession>A0A2G1QQU2</accession>
<dbReference type="EMBL" id="PDVP01000002">
    <property type="protein sequence ID" value="PHP67896.1"/>
    <property type="molecule type" value="Genomic_DNA"/>
</dbReference>
<dbReference type="RefSeq" id="WP_099304158.1">
    <property type="nucleotide sequence ID" value="NZ_PDVP01000002.1"/>
</dbReference>
<dbReference type="Pfam" id="PF02770">
    <property type="entry name" value="Acyl-CoA_dh_M"/>
    <property type="match status" value="1"/>
</dbReference>
<keyword evidence="4 5" id="KW-0274">FAD</keyword>
<dbReference type="Gene3D" id="1.20.140.10">
    <property type="entry name" value="Butyryl-CoA Dehydrogenase, subunit A, domain 3"/>
    <property type="match status" value="1"/>
</dbReference>
<feature type="domain" description="Acyl-CoA oxidase/dehydrogenase middle" evidence="7">
    <location>
        <begin position="156"/>
        <end position="259"/>
    </location>
</feature>
<keyword evidence="3 5" id="KW-0285">Flavoprotein</keyword>
<proteinExistence type="inferred from homology"/>
<dbReference type="InterPro" id="IPR013786">
    <property type="entry name" value="AcylCoA_DH/ox_N"/>
</dbReference>
<keyword evidence="10" id="KW-1185">Reference proteome</keyword>
<dbReference type="InterPro" id="IPR036250">
    <property type="entry name" value="AcylCo_DH-like_C"/>
</dbReference>
<name>A0A2G1QQU2_9HYPH</name>
<dbReference type="SUPFAM" id="SSF47203">
    <property type="entry name" value="Acyl-CoA dehydrogenase C-terminal domain-like"/>
    <property type="match status" value="1"/>
</dbReference>
<sequence>MKAFQAPVEDILFSLEHVAGTSRLPDWDGDLAAEVIRHFAAFAEGEIAPLDEPGDRQGARLVDGRVVMPDGFRAVYRAYAEQGWTGLNAPEEFGGQGLPAPVLAATSEIFSAANQSLQMVTGLVPGAITTIRHFGSGEQKARLLPPLVSGEWLSTMCLTEPASGSDLSTVRTRAVEADGAWRITGEKIFISGGDQDMSDGILHLVLARTGSMEEGTRGLSLFVCLDRRADGSRNAVSVARIEEKMGLHASPTCQMVFDGAEAEIIGRPGEGLKAMFTMMNHARIDVSLQGVAHSARAADISRSYAQDRRQGRAATTGEPVTIDRHPDIAAKLDEQDMLALGLRALCHVALVTLEEGNRPDLVDFLTPVCKYACTEAGIRAANLGIQVLGGYGYLQEYRVEQTFRDARISAIYEGANGIHALTLATRMLRNRNGAAAAAFEGFIAAEAIDGPLASGVGSALDSWRAARDIVVQSANPAEQAEAFMELTAQVAFLAMWNRIAAAAGRHPDPARLERLAARVRRMGPARIRYWFDLHQVAA</sequence>
<dbReference type="GO" id="GO:0016627">
    <property type="term" value="F:oxidoreductase activity, acting on the CH-CH group of donors"/>
    <property type="evidence" value="ECO:0007669"/>
    <property type="project" value="InterPro"/>
</dbReference>
<dbReference type="PANTHER" id="PTHR42803">
    <property type="entry name" value="ACYL-COA DEHYDROGENASE"/>
    <property type="match status" value="1"/>
</dbReference>
<dbReference type="GO" id="GO:0050660">
    <property type="term" value="F:flavin adenine dinucleotide binding"/>
    <property type="evidence" value="ECO:0007669"/>
    <property type="project" value="InterPro"/>
</dbReference>
<evidence type="ECO:0000259" key="8">
    <source>
        <dbReference type="Pfam" id="PF02771"/>
    </source>
</evidence>
<evidence type="ECO:0000259" key="6">
    <source>
        <dbReference type="Pfam" id="PF00441"/>
    </source>
</evidence>
<evidence type="ECO:0000259" key="7">
    <source>
        <dbReference type="Pfam" id="PF02770"/>
    </source>
</evidence>
<comment type="caution">
    <text evidence="9">The sequence shown here is derived from an EMBL/GenBank/DDBJ whole genome shotgun (WGS) entry which is preliminary data.</text>
</comment>
<dbReference type="InterPro" id="IPR009075">
    <property type="entry name" value="AcylCo_DH/oxidase_C"/>
</dbReference>
<dbReference type="InterPro" id="IPR037069">
    <property type="entry name" value="AcylCoA_DH/ox_N_sf"/>
</dbReference>
<dbReference type="InterPro" id="IPR006091">
    <property type="entry name" value="Acyl-CoA_Oxase/DH_mid-dom"/>
</dbReference>
<evidence type="ECO:0000256" key="4">
    <source>
        <dbReference type="ARBA" id="ARBA00022827"/>
    </source>
</evidence>
<keyword evidence="5" id="KW-0560">Oxidoreductase</keyword>
<evidence type="ECO:0000256" key="2">
    <source>
        <dbReference type="ARBA" id="ARBA00009347"/>
    </source>
</evidence>